<dbReference type="EMBL" id="BTSY01000003">
    <property type="protein sequence ID" value="GMT20406.1"/>
    <property type="molecule type" value="Genomic_DNA"/>
</dbReference>
<accession>A0AAV5VP83</accession>
<evidence type="ECO:0000313" key="3">
    <source>
        <dbReference type="Proteomes" id="UP001432322"/>
    </source>
</evidence>
<feature type="transmembrane region" description="Helical" evidence="1">
    <location>
        <begin position="29"/>
        <end position="52"/>
    </location>
</feature>
<dbReference type="InterPro" id="IPR053220">
    <property type="entry name" value="Nematode_rcpt-like_serp_H"/>
</dbReference>
<evidence type="ECO:0008006" key="4">
    <source>
        <dbReference type="Google" id="ProtNLM"/>
    </source>
</evidence>
<name>A0AAV5VP83_9BILA</name>
<dbReference type="Pfam" id="PF10327">
    <property type="entry name" value="7TM_GPCR_Sri"/>
    <property type="match status" value="1"/>
</dbReference>
<keyword evidence="1" id="KW-0812">Transmembrane</keyword>
<keyword evidence="1" id="KW-1133">Transmembrane helix</keyword>
<dbReference type="AlphaFoldDB" id="A0AAV5VP83"/>
<comment type="caution">
    <text evidence="2">The sequence shown here is derived from an EMBL/GenBank/DDBJ whole genome shotgun (WGS) entry which is preliminary data.</text>
</comment>
<sequence>QDLRHIAWIRERGGMYTVYRRMVFIDKTINIMILIIFVHIFMLVAIFAHMFYTLQQNLEHRSLQTLRAIKRSLIVLFIQVKTSVFEFVIIRPSCLLGGIIDDFFLEANLLFVDLVLLHPIGHNIILLSTTPAFRRYL</sequence>
<feature type="non-terminal residue" evidence="2">
    <location>
        <position position="1"/>
    </location>
</feature>
<organism evidence="2 3">
    <name type="scientific">Pristionchus fissidentatus</name>
    <dbReference type="NCBI Taxonomy" id="1538716"/>
    <lineage>
        <taxon>Eukaryota</taxon>
        <taxon>Metazoa</taxon>
        <taxon>Ecdysozoa</taxon>
        <taxon>Nematoda</taxon>
        <taxon>Chromadorea</taxon>
        <taxon>Rhabditida</taxon>
        <taxon>Rhabditina</taxon>
        <taxon>Diplogasteromorpha</taxon>
        <taxon>Diplogasteroidea</taxon>
        <taxon>Neodiplogasteridae</taxon>
        <taxon>Pristionchus</taxon>
    </lineage>
</organism>
<evidence type="ECO:0000256" key="1">
    <source>
        <dbReference type="SAM" id="Phobius"/>
    </source>
</evidence>
<protein>
    <recommendedName>
        <fullName evidence="4">G protein-coupled receptor</fullName>
    </recommendedName>
</protein>
<dbReference type="PANTHER" id="PTHR22941">
    <property type="entry name" value="SERPENTINE RECEPTOR"/>
    <property type="match status" value="1"/>
</dbReference>
<keyword evidence="1" id="KW-0472">Membrane</keyword>
<keyword evidence="3" id="KW-1185">Reference proteome</keyword>
<proteinExistence type="predicted"/>
<gene>
    <name evidence="2" type="ORF">PFISCL1PPCAC_11703</name>
</gene>
<reference evidence="2" key="1">
    <citation type="submission" date="2023-10" db="EMBL/GenBank/DDBJ databases">
        <title>Genome assembly of Pristionchus species.</title>
        <authorList>
            <person name="Yoshida K."/>
            <person name="Sommer R.J."/>
        </authorList>
    </citation>
    <scope>NUCLEOTIDE SEQUENCE</scope>
    <source>
        <strain evidence="2">RS5133</strain>
    </source>
</reference>
<feature type="non-terminal residue" evidence="2">
    <location>
        <position position="137"/>
    </location>
</feature>
<dbReference type="InterPro" id="IPR019429">
    <property type="entry name" value="7TM_GPCR_serpentine_rcpt_Sri"/>
</dbReference>
<evidence type="ECO:0000313" key="2">
    <source>
        <dbReference type="EMBL" id="GMT20406.1"/>
    </source>
</evidence>
<dbReference type="Proteomes" id="UP001432322">
    <property type="component" value="Unassembled WGS sequence"/>
</dbReference>
<dbReference type="PANTHER" id="PTHR22941:SF26">
    <property type="entry name" value="SERPENTINE RECEPTOR, CLASS H"/>
    <property type="match status" value="1"/>
</dbReference>